<gene>
    <name evidence="2" type="ORF">AMAG_20650</name>
</gene>
<organism evidence="2 3">
    <name type="scientific">Allomyces macrogynus (strain ATCC 38327)</name>
    <name type="common">Allomyces javanicus var. macrogynus</name>
    <dbReference type="NCBI Taxonomy" id="578462"/>
    <lineage>
        <taxon>Eukaryota</taxon>
        <taxon>Fungi</taxon>
        <taxon>Fungi incertae sedis</taxon>
        <taxon>Blastocladiomycota</taxon>
        <taxon>Blastocladiomycetes</taxon>
        <taxon>Blastocladiales</taxon>
        <taxon>Blastocladiaceae</taxon>
        <taxon>Allomyces</taxon>
    </lineage>
</organism>
<name>A0A0L0TE94_ALLM3</name>
<accession>A0A0L0TE94</accession>
<dbReference type="OrthoDB" id="10620778at2759"/>
<feature type="compositionally biased region" description="Low complexity" evidence="1">
    <location>
        <begin position="59"/>
        <end position="80"/>
    </location>
</feature>
<keyword evidence="3" id="KW-1185">Reference proteome</keyword>
<sequence length="204" mass="21190">MLGHAPRHAHAAPGPSAPAPAPVPRPIARVPEPSAACGLRRRTSSTVHSISASAPAVTRISRASSLPRSPRSPAARSFPPVYDAPLDDDDDSDVDDECEPVGWSASRHYAQYASSYTSSSVVDYGSTPPWADRTASSSTRYLANYSLFGGGGGMRAPGPVPPRGPARVPVSVFGSPPPLQGGFVPRYAPPGAVQAPTGMPWSVR</sequence>
<reference evidence="3" key="2">
    <citation type="submission" date="2009-11" db="EMBL/GenBank/DDBJ databases">
        <title>The Genome Sequence of Allomyces macrogynus strain ATCC 38327.</title>
        <authorList>
            <consortium name="The Broad Institute Genome Sequencing Platform"/>
            <person name="Russ C."/>
            <person name="Cuomo C."/>
            <person name="Shea T."/>
            <person name="Young S.K."/>
            <person name="Zeng Q."/>
            <person name="Koehrsen M."/>
            <person name="Haas B."/>
            <person name="Borodovsky M."/>
            <person name="Guigo R."/>
            <person name="Alvarado L."/>
            <person name="Berlin A."/>
            <person name="Borenstein D."/>
            <person name="Chen Z."/>
            <person name="Engels R."/>
            <person name="Freedman E."/>
            <person name="Gellesch M."/>
            <person name="Goldberg J."/>
            <person name="Griggs A."/>
            <person name="Gujja S."/>
            <person name="Heiman D."/>
            <person name="Hepburn T."/>
            <person name="Howarth C."/>
            <person name="Jen D."/>
            <person name="Larson L."/>
            <person name="Lewis B."/>
            <person name="Mehta T."/>
            <person name="Park D."/>
            <person name="Pearson M."/>
            <person name="Roberts A."/>
            <person name="Saif S."/>
            <person name="Shenoy N."/>
            <person name="Sisk P."/>
            <person name="Stolte C."/>
            <person name="Sykes S."/>
            <person name="Walk T."/>
            <person name="White J."/>
            <person name="Yandava C."/>
            <person name="Burger G."/>
            <person name="Gray M.W."/>
            <person name="Holland P.W.H."/>
            <person name="King N."/>
            <person name="Lang F.B.F."/>
            <person name="Roger A.J."/>
            <person name="Ruiz-Trillo I."/>
            <person name="Lander E."/>
            <person name="Nusbaum C."/>
        </authorList>
    </citation>
    <scope>NUCLEOTIDE SEQUENCE [LARGE SCALE GENOMIC DNA]</scope>
    <source>
        <strain evidence="3">ATCC 38327</strain>
    </source>
</reference>
<dbReference type="EMBL" id="GG745386">
    <property type="protein sequence ID" value="KNE72976.1"/>
    <property type="molecule type" value="Genomic_DNA"/>
</dbReference>
<feature type="compositionally biased region" description="Basic residues" evidence="1">
    <location>
        <begin position="1"/>
        <end position="10"/>
    </location>
</feature>
<evidence type="ECO:0000313" key="3">
    <source>
        <dbReference type="Proteomes" id="UP000054350"/>
    </source>
</evidence>
<protein>
    <submittedName>
        <fullName evidence="2">Uncharacterized protein</fullName>
    </submittedName>
</protein>
<dbReference type="VEuPathDB" id="FungiDB:AMAG_20650"/>
<reference evidence="2 3" key="1">
    <citation type="submission" date="2009-11" db="EMBL/GenBank/DDBJ databases">
        <title>Annotation of Allomyces macrogynus ATCC 38327.</title>
        <authorList>
            <consortium name="The Broad Institute Genome Sequencing Platform"/>
            <person name="Russ C."/>
            <person name="Cuomo C."/>
            <person name="Burger G."/>
            <person name="Gray M.W."/>
            <person name="Holland P.W.H."/>
            <person name="King N."/>
            <person name="Lang F.B.F."/>
            <person name="Roger A.J."/>
            <person name="Ruiz-Trillo I."/>
            <person name="Young S.K."/>
            <person name="Zeng Q."/>
            <person name="Gargeya S."/>
            <person name="Fitzgerald M."/>
            <person name="Haas B."/>
            <person name="Abouelleil A."/>
            <person name="Alvarado L."/>
            <person name="Arachchi H.M."/>
            <person name="Berlin A."/>
            <person name="Chapman S.B."/>
            <person name="Gearin G."/>
            <person name="Goldberg J."/>
            <person name="Griggs A."/>
            <person name="Gujja S."/>
            <person name="Hansen M."/>
            <person name="Heiman D."/>
            <person name="Howarth C."/>
            <person name="Larimer J."/>
            <person name="Lui A."/>
            <person name="MacDonald P.J.P."/>
            <person name="McCowen C."/>
            <person name="Montmayeur A."/>
            <person name="Murphy C."/>
            <person name="Neiman D."/>
            <person name="Pearson M."/>
            <person name="Priest M."/>
            <person name="Roberts A."/>
            <person name="Saif S."/>
            <person name="Shea T."/>
            <person name="Sisk P."/>
            <person name="Stolte C."/>
            <person name="Sykes S."/>
            <person name="Wortman J."/>
            <person name="Nusbaum C."/>
            <person name="Birren B."/>
        </authorList>
    </citation>
    <scope>NUCLEOTIDE SEQUENCE [LARGE SCALE GENOMIC DNA]</scope>
    <source>
        <strain evidence="2 3">ATCC 38327</strain>
    </source>
</reference>
<proteinExistence type="predicted"/>
<dbReference type="Proteomes" id="UP000054350">
    <property type="component" value="Unassembled WGS sequence"/>
</dbReference>
<dbReference type="AlphaFoldDB" id="A0A0L0TE94"/>
<evidence type="ECO:0000256" key="1">
    <source>
        <dbReference type="SAM" id="MobiDB-lite"/>
    </source>
</evidence>
<feature type="compositionally biased region" description="Pro residues" evidence="1">
    <location>
        <begin position="15"/>
        <end position="25"/>
    </location>
</feature>
<evidence type="ECO:0000313" key="2">
    <source>
        <dbReference type="EMBL" id="KNE72976.1"/>
    </source>
</evidence>
<feature type="region of interest" description="Disordered" evidence="1">
    <location>
        <begin position="1"/>
        <end position="98"/>
    </location>
</feature>
<feature type="compositionally biased region" description="Acidic residues" evidence="1">
    <location>
        <begin position="85"/>
        <end position="98"/>
    </location>
</feature>